<dbReference type="PANTHER" id="PTHR38075:SF1">
    <property type="entry name" value="DUF4139 DOMAIN-CONTAINING PROTEIN"/>
    <property type="match status" value="1"/>
</dbReference>
<protein>
    <recommendedName>
        <fullName evidence="6">DUF4139 domain-containing protein</fullName>
    </recommendedName>
</protein>
<sequence>MTRLKSGVLIILFTLTLSLIPCMAHANGSGAFIAVYNSGRALVRETRVVTLPEGPAAVVFTDIPTTLEPASVRAAADGMTVNDVEYSYHPITAGNLLDAYVGKELSVILPDPSDANARILRQATLLSNKGQPVFSVGNEVYVGNFEAVLLPKLPKDFDTEPTLTLTTQNVAEGKKNVSLSYLMGGVNWHADYTMTLSKSGTMADLDAWATVTNASGRAFKSADVRLVAGDVQRAPAPRMARNKGVMAMESASMDGAGGYASEESFSQYHVYSVGRYISLPSQGSKQVGLFSAVDLPVQQELTSRFHSGPGQRNGKVSQPVELALSFENTEVGKLGRPMPGGVVRVFMPTMDGTQLLAGETRLNHTAVGNEVRLVLGRSFDVKVERTQTHFKKVGKNAFEIGWKITVKNGKSTPQDLTLRESFPGSWKILSADVEYTEADSGSIEFALTSLLPSKGTEGKSINYTVRIDY</sequence>
<name>A0ABN6S6E2_9BACT</name>
<evidence type="ECO:0000259" key="3">
    <source>
        <dbReference type="Pfam" id="PF13600"/>
    </source>
</evidence>
<dbReference type="EMBL" id="AP026709">
    <property type="protein sequence ID" value="BDQ37371.1"/>
    <property type="molecule type" value="Genomic_DNA"/>
</dbReference>
<evidence type="ECO:0000313" key="5">
    <source>
        <dbReference type="Proteomes" id="UP001317742"/>
    </source>
</evidence>
<dbReference type="Pfam" id="PF13600">
    <property type="entry name" value="DUF4140"/>
    <property type="match status" value="1"/>
</dbReference>
<feature type="domain" description="DUF4140" evidence="3">
    <location>
        <begin position="35"/>
        <end position="90"/>
    </location>
</feature>
<evidence type="ECO:0008006" key="6">
    <source>
        <dbReference type="Google" id="ProtNLM"/>
    </source>
</evidence>
<proteinExistence type="predicted"/>
<evidence type="ECO:0000256" key="1">
    <source>
        <dbReference type="SAM" id="SignalP"/>
    </source>
</evidence>
<organism evidence="4 5">
    <name type="scientific">Pseudodesulfovibrio nedwellii</name>
    <dbReference type="NCBI Taxonomy" id="2973072"/>
    <lineage>
        <taxon>Bacteria</taxon>
        <taxon>Pseudomonadati</taxon>
        <taxon>Thermodesulfobacteriota</taxon>
        <taxon>Desulfovibrionia</taxon>
        <taxon>Desulfovibrionales</taxon>
        <taxon>Desulfovibrionaceae</taxon>
    </lineage>
</organism>
<evidence type="ECO:0000313" key="4">
    <source>
        <dbReference type="EMBL" id="BDQ37371.1"/>
    </source>
</evidence>
<gene>
    <name evidence="4" type="ORF">SYK_17310</name>
</gene>
<dbReference type="InterPro" id="IPR037291">
    <property type="entry name" value="DUF4139"/>
</dbReference>
<feature type="chain" id="PRO_5047357835" description="DUF4139 domain-containing protein" evidence="1">
    <location>
        <begin position="27"/>
        <end position="469"/>
    </location>
</feature>
<keyword evidence="1" id="KW-0732">Signal</keyword>
<reference evidence="4 5" key="1">
    <citation type="submission" date="2022-08" db="EMBL/GenBank/DDBJ databases">
        <title>Genome Sequence of the sulphate-reducing bacterium, Pseudodesulfovibrio sp. SYK.</title>
        <authorList>
            <person name="Kondo R."/>
            <person name="Kataoka T."/>
        </authorList>
    </citation>
    <scope>NUCLEOTIDE SEQUENCE [LARGE SCALE GENOMIC DNA]</scope>
    <source>
        <strain evidence="4 5">SYK</strain>
    </source>
</reference>
<dbReference type="RefSeq" id="WP_281759900.1">
    <property type="nucleotide sequence ID" value="NZ_AP026709.1"/>
</dbReference>
<keyword evidence="5" id="KW-1185">Reference proteome</keyword>
<feature type="signal peptide" evidence="1">
    <location>
        <begin position="1"/>
        <end position="26"/>
    </location>
</feature>
<feature type="domain" description="DUF4139" evidence="2">
    <location>
        <begin position="177"/>
        <end position="425"/>
    </location>
</feature>
<dbReference type="Proteomes" id="UP001317742">
    <property type="component" value="Chromosome"/>
</dbReference>
<dbReference type="Pfam" id="PF13598">
    <property type="entry name" value="DUF4139"/>
    <property type="match status" value="1"/>
</dbReference>
<evidence type="ECO:0000259" key="2">
    <source>
        <dbReference type="Pfam" id="PF13598"/>
    </source>
</evidence>
<accession>A0ABN6S6E2</accession>
<dbReference type="InterPro" id="IPR025554">
    <property type="entry name" value="DUF4140"/>
</dbReference>
<dbReference type="PANTHER" id="PTHR38075">
    <property type="entry name" value="DUF4139 DOMAIN-CONTAINING PROTEIN"/>
    <property type="match status" value="1"/>
</dbReference>